<dbReference type="PANTHER" id="PTHR23159:SF31">
    <property type="entry name" value="CENTROSOME-ASSOCIATED PROTEIN CEP250 ISOFORM X1"/>
    <property type="match status" value="1"/>
</dbReference>
<feature type="coiled-coil region" evidence="1">
    <location>
        <begin position="243"/>
        <end position="428"/>
    </location>
</feature>
<evidence type="ECO:0000313" key="2">
    <source>
        <dbReference type="EMBL" id="KAK8842186.1"/>
    </source>
</evidence>
<protein>
    <recommendedName>
        <fullName evidence="4">BTB domain-containing protein</fullName>
    </recommendedName>
</protein>
<evidence type="ECO:0000313" key="3">
    <source>
        <dbReference type="Proteomes" id="UP001470230"/>
    </source>
</evidence>
<keyword evidence="3" id="KW-1185">Reference proteome</keyword>
<proteinExistence type="predicted"/>
<comment type="caution">
    <text evidence="2">The sequence shown here is derived from an EMBL/GenBank/DDBJ whole genome shotgun (WGS) entry which is preliminary data.</text>
</comment>
<dbReference type="PANTHER" id="PTHR23159">
    <property type="entry name" value="CENTROSOMAL PROTEIN 2"/>
    <property type="match status" value="1"/>
</dbReference>
<sequence length="543" mass="63918">MLSVDCSIEKTYDKNENNVISINISSTKLDLNLVKLSKSSKLFRDELLKRIIPNKLTLDIQHAKEQYNIKDEVFIDFFKLINGENIPIKDINFYQLNKLADIFEVQSLRKKLDEIDNDSVDFIIQQIYTSINSNSIDVKMSIENEEYLSKNIVKCFNNQLFGQFPISTIYRIIEKGDKKVLSSDKLYDFISQSFISRIALFNFITFQDLSEDKYKELYKKYSDFDSDQKKMIDPFLPYNLDYIDELKKEKRSYVNKCNELNEEIKKYQKQIEEITKERNEFENQIFLLKNEKKEFQNKIELISKSKEELQNEIIQIKEQFQSNTTQITNQNYELQKTITQIKSENNELQNTLKQTTYKNNELQNTITQITSENDELQNTITQITSENDELHNAFNQITSKNDELQKTINQITNDKKQLQSKIDEMTKNKNVIQTGINQQINAHNHNFIKTNISNNINPTINHIQQLKFNAQNANSDYINVAKDSLSQINEIIKKESGILLDITFKTLLYWLCEKDIPELVDFVLFLNVVDINSLIILYLFHAI</sequence>
<evidence type="ECO:0000256" key="1">
    <source>
        <dbReference type="SAM" id="Coils"/>
    </source>
</evidence>
<keyword evidence="1" id="KW-0175">Coiled coil</keyword>
<dbReference type="EMBL" id="JAPFFF010000039">
    <property type="protein sequence ID" value="KAK8842186.1"/>
    <property type="molecule type" value="Genomic_DNA"/>
</dbReference>
<reference evidence="2 3" key="1">
    <citation type="submission" date="2024-04" db="EMBL/GenBank/DDBJ databases">
        <title>Tritrichomonas musculus Genome.</title>
        <authorList>
            <person name="Alves-Ferreira E."/>
            <person name="Grigg M."/>
            <person name="Lorenzi H."/>
            <person name="Galac M."/>
        </authorList>
    </citation>
    <scope>NUCLEOTIDE SEQUENCE [LARGE SCALE GENOMIC DNA]</scope>
    <source>
        <strain evidence="2 3">EAF2021</strain>
    </source>
</reference>
<name>A0ABR2H7P7_9EUKA</name>
<dbReference type="Proteomes" id="UP001470230">
    <property type="component" value="Unassembled WGS sequence"/>
</dbReference>
<organism evidence="2 3">
    <name type="scientific">Tritrichomonas musculus</name>
    <dbReference type="NCBI Taxonomy" id="1915356"/>
    <lineage>
        <taxon>Eukaryota</taxon>
        <taxon>Metamonada</taxon>
        <taxon>Parabasalia</taxon>
        <taxon>Tritrichomonadida</taxon>
        <taxon>Tritrichomonadidae</taxon>
        <taxon>Tritrichomonas</taxon>
    </lineage>
</organism>
<gene>
    <name evidence="2" type="ORF">M9Y10_026417</name>
</gene>
<evidence type="ECO:0008006" key="4">
    <source>
        <dbReference type="Google" id="ProtNLM"/>
    </source>
</evidence>
<accession>A0ABR2H7P7</accession>
<dbReference type="Gene3D" id="1.20.1480.30">
    <property type="entry name" value="Designed four-helix bundle protein"/>
    <property type="match status" value="1"/>
</dbReference>